<protein>
    <submittedName>
        <fullName evidence="1">Uncharacterized protein</fullName>
    </submittedName>
</protein>
<dbReference type="InterPro" id="IPR036866">
    <property type="entry name" value="RibonucZ/Hydroxyglut_hydro"/>
</dbReference>
<dbReference type="Gene3D" id="3.60.15.10">
    <property type="entry name" value="Ribonuclease Z/Hydroxyacylglutathione hydrolase-like"/>
    <property type="match status" value="1"/>
</dbReference>
<proteinExistence type="predicted"/>
<reference evidence="2" key="1">
    <citation type="submission" date="2017-09" db="EMBL/GenBank/DDBJ databases">
        <title>Depth-based differentiation of microbial function through sediment-hosted aquifers and enrichment of novel symbionts in the deep terrestrial subsurface.</title>
        <authorList>
            <person name="Probst A.J."/>
            <person name="Ladd B."/>
            <person name="Jarett J.K."/>
            <person name="Geller-Mcgrath D.E."/>
            <person name="Sieber C.M.K."/>
            <person name="Emerson J.B."/>
            <person name="Anantharaman K."/>
            <person name="Thomas B.C."/>
            <person name="Malmstrom R."/>
            <person name="Stieglmeier M."/>
            <person name="Klingl A."/>
            <person name="Woyke T."/>
            <person name="Ryan C.M."/>
            <person name="Banfield J.F."/>
        </authorList>
    </citation>
    <scope>NUCLEOTIDE SEQUENCE [LARGE SCALE GENOMIC DNA]</scope>
</reference>
<dbReference type="AlphaFoldDB" id="A0A2H0WJF1"/>
<name>A0A2H0WJF1_UNCKA</name>
<sequence>MLIKNLKNEKYEIESVGEYGKVAVVVGDGLVKIEEAPFVIDTAGEYEIKGIHIYGINGGKGKTPIFLIITQEKIKAAYMGALKENLSQEQVDELSDTDILLSFLTDANAKAVEQIEPNILIPIAYTEELLQKYFPGAVPKKMDKLTIKSKDVLTEDMEIITL</sequence>
<evidence type="ECO:0000313" key="1">
    <source>
        <dbReference type="EMBL" id="PIS12780.1"/>
    </source>
</evidence>
<dbReference type="Proteomes" id="UP000230787">
    <property type="component" value="Unassembled WGS sequence"/>
</dbReference>
<organism evidence="1 2">
    <name type="scientific">candidate division WWE3 bacterium CG09_land_8_20_14_0_10_39_24</name>
    <dbReference type="NCBI Taxonomy" id="1975088"/>
    <lineage>
        <taxon>Bacteria</taxon>
        <taxon>Katanobacteria</taxon>
    </lineage>
</organism>
<accession>A0A2H0WJF1</accession>
<comment type="caution">
    <text evidence="1">The sequence shown here is derived from an EMBL/GenBank/DDBJ whole genome shotgun (WGS) entry which is preliminary data.</text>
</comment>
<dbReference type="EMBL" id="PEZN01000030">
    <property type="protein sequence ID" value="PIS12780.1"/>
    <property type="molecule type" value="Genomic_DNA"/>
</dbReference>
<evidence type="ECO:0000313" key="2">
    <source>
        <dbReference type="Proteomes" id="UP000230787"/>
    </source>
</evidence>
<gene>
    <name evidence="1" type="ORF">COT69_02230</name>
</gene>